<evidence type="ECO:0000259" key="1">
    <source>
        <dbReference type="Pfam" id="PF05050"/>
    </source>
</evidence>
<dbReference type="EMBL" id="MRCG01000001">
    <property type="protein sequence ID" value="OKH51082.1"/>
    <property type="molecule type" value="Genomic_DNA"/>
</dbReference>
<dbReference type="InterPro" id="IPR029063">
    <property type="entry name" value="SAM-dependent_MTases_sf"/>
</dbReference>
<accession>A0A1U7JBJ4</accession>
<dbReference type="Gene3D" id="3.40.50.150">
    <property type="entry name" value="Vaccinia Virus protein VP39"/>
    <property type="match status" value="1"/>
</dbReference>
<keyword evidence="3" id="KW-1185">Reference proteome</keyword>
<dbReference type="InterPro" id="IPR052514">
    <property type="entry name" value="SAM-dependent_MTase"/>
</dbReference>
<dbReference type="PANTHER" id="PTHR34203:SF15">
    <property type="entry name" value="SLL1173 PROTEIN"/>
    <property type="match status" value="1"/>
</dbReference>
<evidence type="ECO:0000313" key="3">
    <source>
        <dbReference type="Proteomes" id="UP000185557"/>
    </source>
</evidence>
<organism evidence="2 3">
    <name type="scientific">Phormidium tenue NIES-30</name>
    <dbReference type="NCBI Taxonomy" id="549789"/>
    <lineage>
        <taxon>Bacteria</taxon>
        <taxon>Bacillati</taxon>
        <taxon>Cyanobacteriota</taxon>
        <taxon>Cyanophyceae</taxon>
        <taxon>Oscillatoriophycideae</taxon>
        <taxon>Oscillatoriales</taxon>
        <taxon>Oscillatoriaceae</taxon>
        <taxon>Phormidium</taxon>
    </lineage>
</organism>
<comment type="caution">
    <text evidence="2">The sequence shown here is derived from an EMBL/GenBank/DDBJ whole genome shotgun (WGS) entry which is preliminary data.</text>
</comment>
<dbReference type="Proteomes" id="UP000185557">
    <property type="component" value="Unassembled WGS sequence"/>
</dbReference>
<dbReference type="Pfam" id="PF05050">
    <property type="entry name" value="Methyltransf_21"/>
    <property type="match status" value="1"/>
</dbReference>
<dbReference type="STRING" id="549789.NIES30_03165"/>
<dbReference type="SUPFAM" id="SSF53335">
    <property type="entry name" value="S-adenosyl-L-methionine-dependent methyltransferases"/>
    <property type="match status" value="1"/>
</dbReference>
<dbReference type="PANTHER" id="PTHR34203">
    <property type="entry name" value="METHYLTRANSFERASE, FKBM FAMILY PROTEIN"/>
    <property type="match status" value="1"/>
</dbReference>
<feature type="domain" description="Methyltransferase FkbM" evidence="1">
    <location>
        <begin position="50"/>
        <end position="221"/>
    </location>
</feature>
<dbReference type="NCBIfam" id="TIGR01444">
    <property type="entry name" value="fkbM_fam"/>
    <property type="match status" value="1"/>
</dbReference>
<proteinExistence type="predicted"/>
<name>A0A1U7JBJ4_9CYAN</name>
<protein>
    <recommendedName>
        <fullName evidence="1">Methyltransferase FkbM domain-containing protein</fullName>
    </recommendedName>
</protein>
<dbReference type="InterPro" id="IPR006342">
    <property type="entry name" value="FkbM_mtfrase"/>
</dbReference>
<reference evidence="2 3" key="1">
    <citation type="submission" date="2016-11" db="EMBL/GenBank/DDBJ databases">
        <title>Draft Genome Sequences of Nine Cyanobacterial Strains from Diverse Habitats.</title>
        <authorList>
            <person name="Zhu T."/>
            <person name="Hou S."/>
            <person name="Lu X."/>
            <person name="Hess W.R."/>
        </authorList>
    </citation>
    <scope>NUCLEOTIDE SEQUENCE [LARGE SCALE GENOMIC DNA]</scope>
    <source>
        <strain evidence="2 3">NIES-30</strain>
    </source>
</reference>
<dbReference type="AlphaFoldDB" id="A0A1U7JBJ4"/>
<sequence length="252" mass="28383">MVKSLLSKIEKGKNRLIRAVKRKQASYIDTEKAEQIFYISYLEQGMIVFDIGANIGELTLLFSRFVGTSGKVYAFEACVLTFQKLSNVCKLSGRPQIHLNQCAVADKDGILKLNIYDEKYSSWNTLADRPLENYGIDIKPISQEEVTAITLDQYCIHHKIDHIDLLKIDVEGAEYQVMLGARALFASRRIRCCVFEFGATTFDMGNTPSEIEVFLKDCGYVIRNIVKDNPIFPGGHSSQTAQFSLHIATPKV</sequence>
<gene>
    <name evidence="2" type="ORF">NIES30_03165</name>
</gene>
<evidence type="ECO:0000313" key="2">
    <source>
        <dbReference type="EMBL" id="OKH51082.1"/>
    </source>
</evidence>